<dbReference type="PANTHER" id="PTHR45686:SF4">
    <property type="entry name" value="ADP-RIBOSYLATION FACTOR GTPASE ACTIVATING PROTEIN 3, ISOFORM H"/>
    <property type="match status" value="1"/>
</dbReference>
<dbReference type="InterPro" id="IPR037278">
    <property type="entry name" value="ARFGAP/RecO"/>
</dbReference>
<dbReference type="CDD" id="cd08831">
    <property type="entry name" value="ArfGap_ArfGap2_3_like"/>
    <property type="match status" value="1"/>
</dbReference>
<evidence type="ECO:0000256" key="3">
    <source>
        <dbReference type="ARBA" id="ARBA00022771"/>
    </source>
</evidence>
<dbReference type="PANTHER" id="PTHR45686">
    <property type="entry name" value="ADP-RIBOSYLATION FACTOR GTPASE ACTIVATING PROTEIN 3, ISOFORM H-RELATED"/>
    <property type="match status" value="1"/>
</dbReference>
<accession>A0A7S3QPL3</accession>
<name>A0A7S3QPL3_DUNTE</name>
<evidence type="ECO:0000256" key="6">
    <source>
        <dbReference type="SAM" id="MobiDB-lite"/>
    </source>
</evidence>
<evidence type="ECO:0000256" key="5">
    <source>
        <dbReference type="PROSITE-ProRule" id="PRU00288"/>
    </source>
</evidence>
<evidence type="ECO:0000256" key="2">
    <source>
        <dbReference type="ARBA" id="ARBA00022723"/>
    </source>
</evidence>
<dbReference type="Gene3D" id="1.10.220.150">
    <property type="entry name" value="Arf GTPase activating protein"/>
    <property type="match status" value="1"/>
</dbReference>
<dbReference type="GO" id="GO:0008270">
    <property type="term" value="F:zinc ion binding"/>
    <property type="evidence" value="ECO:0007669"/>
    <property type="project" value="UniProtKB-KW"/>
</dbReference>
<dbReference type="InterPro" id="IPR001164">
    <property type="entry name" value="ArfGAP_dom"/>
</dbReference>
<dbReference type="SMART" id="SM00105">
    <property type="entry name" value="ArfGap"/>
    <property type="match status" value="1"/>
</dbReference>
<proteinExistence type="predicted"/>
<reference evidence="8" key="1">
    <citation type="submission" date="2021-01" db="EMBL/GenBank/DDBJ databases">
        <authorList>
            <person name="Corre E."/>
            <person name="Pelletier E."/>
            <person name="Niang G."/>
            <person name="Scheremetjew M."/>
            <person name="Finn R."/>
            <person name="Kale V."/>
            <person name="Holt S."/>
            <person name="Cochrane G."/>
            <person name="Meng A."/>
            <person name="Brown T."/>
            <person name="Cohen L."/>
        </authorList>
    </citation>
    <scope>NUCLEOTIDE SEQUENCE</scope>
    <source>
        <strain evidence="8">CCMP1320</strain>
    </source>
</reference>
<dbReference type="PRINTS" id="PR00405">
    <property type="entry name" value="REVINTRACTNG"/>
</dbReference>
<evidence type="ECO:0000259" key="7">
    <source>
        <dbReference type="PROSITE" id="PS50115"/>
    </source>
</evidence>
<dbReference type="GO" id="GO:0000139">
    <property type="term" value="C:Golgi membrane"/>
    <property type="evidence" value="ECO:0007669"/>
    <property type="project" value="GOC"/>
</dbReference>
<keyword evidence="4" id="KW-0862">Zinc</keyword>
<keyword evidence="3 5" id="KW-0863">Zinc-finger</keyword>
<dbReference type="EMBL" id="HBIP01008052">
    <property type="protein sequence ID" value="CAE0489296.1"/>
    <property type="molecule type" value="Transcribed_RNA"/>
</dbReference>
<gene>
    <name evidence="8" type="ORF">DTER00134_LOCUS4367</name>
</gene>
<feature type="region of interest" description="Disordered" evidence="6">
    <location>
        <begin position="230"/>
        <end position="338"/>
    </location>
</feature>
<feature type="region of interest" description="Disordered" evidence="6">
    <location>
        <begin position="191"/>
        <end position="214"/>
    </location>
</feature>
<keyword evidence="1" id="KW-0343">GTPase activation</keyword>
<feature type="compositionally biased region" description="Low complexity" evidence="6">
    <location>
        <begin position="326"/>
        <end position="338"/>
    </location>
</feature>
<protein>
    <recommendedName>
        <fullName evidence="7">Arf-GAP domain-containing protein</fullName>
    </recommendedName>
</protein>
<dbReference type="GO" id="GO:0048205">
    <property type="term" value="P:COPI coating of Golgi vesicle"/>
    <property type="evidence" value="ECO:0007669"/>
    <property type="project" value="TreeGrafter"/>
</dbReference>
<dbReference type="SUPFAM" id="SSF57863">
    <property type="entry name" value="ArfGap/RecO-like zinc finger"/>
    <property type="match status" value="1"/>
</dbReference>
<evidence type="ECO:0000256" key="1">
    <source>
        <dbReference type="ARBA" id="ARBA00022468"/>
    </source>
</evidence>
<sequence length="445" mass="47555">MQELERDTVFRKLRSKPENKVCFDCPAKNPTWSSVPYGVLICLGCAGIHRSLGVHISFVRSTTLDSWSTEQLKLMAIGGNQKARHFFKQHGWDEIGSDKIQAKYTSRAAQLYRAMLEREMSKLTPQAAVAALHCHPHHQQQGELPDFQHLDLNDAEPSPISFKPEAPQAVAPAAAAVAGAAPPHVPAMAADAPRPPATTKTHIAAKPKKGGKLGLGVKKLSAPVDEHLFDQAPDEAPKPAAAVDPSLAAPSSTDGGKAAPSGSRFSYSTLNAEPPMEAPVQRGKDGHLTLDSIRGSGSSDFFSTSSKGSRSSRSGEVHGGWGAGTSGSPVGGAAAAPSVAAQERFKAAKSISSQDFQPKDDNTEHERQMQLNRFQNANAISSADYFERDENGAPIDGGDISAADLVNRLSYQARQDMAQMKELAGSMAKRLSGMASKFMDDFDRY</sequence>
<feature type="compositionally biased region" description="Low complexity" evidence="6">
    <location>
        <begin position="294"/>
        <end position="314"/>
    </location>
</feature>
<evidence type="ECO:0000313" key="8">
    <source>
        <dbReference type="EMBL" id="CAE0489296.1"/>
    </source>
</evidence>
<evidence type="ECO:0000256" key="4">
    <source>
        <dbReference type="ARBA" id="ARBA00022833"/>
    </source>
</evidence>
<dbReference type="PROSITE" id="PS50115">
    <property type="entry name" value="ARFGAP"/>
    <property type="match status" value="1"/>
</dbReference>
<feature type="domain" description="Arf-GAP" evidence="7">
    <location>
        <begin position="7"/>
        <end position="113"/>
    </location>
</feature>
<dbReference type="GO" id="GO:0005096">
    <property type="term" value="F:GTPase activator activity"/>
    <property type="evidence" value="ECO:0007669"/>
    <property type="project" value="UniProtKB-KW"/>
</dbReference>
<keyword evidence="2" id="KW-0479">Metal-binding</keyword>
<dbReference type="Pfam" id="PF01412">
    <property type="entry name" value="ArfGap"/>
    <property type="match status" value="1"/>
</dbReference>
<dbReference type="AlphaFoldDB" id="A0A7S3QPL3"/>
<organism evidence="8">
    <name type="scientific">Dunaliella tertiolecta</name>
    <name type="common">Green alga</name>
    <dbReference type="NCBI Taxonomy" id="3047"/>
    <lineage>
        <taxon>Eukaryota</taxon>
        <taxon>Viridiplantae</taxon>
        <taxon>Chlorophyta</taxon>
        <taxon>core chlorophytes</taxon>
        <taxon>Chlorophyceae</taxon>
        <taxon>CS clade</taxon>
        <taxon>Chlamydomonadales</taxon>
        <taxon>Dunaliellaceae</taxon>
        <taxon>Dunaliella</taxon>
    </lineage>
</organism>
<dbReference type="InterPro" id="IPR038508">
    <property type="entry name" value="ArfGAP_dom_sf"/>
</dbReference>